<dbReference type="Proteomes" id="UP000267606">
    <property type="component" value="Unassembled WGS sequence"/>
</dbReference>
<feature type="compositionally biased region" description="Basic and acidic residues" evidence="1">
    <location>
        <begin position="142"/>
        <end position="157"/>
    </location>
</feature>
<feature type="compositionally biased region" description="Acidic residues" evidence="1">
    <location>
        <begin position="80"/>
        <end position="93"/>
    </location>
</feature>
<evidence type="ECO:0000313" key="2">
    <source>
        <dbReference type="EMBL" id="VDO46369.1"/>
    </source>
</evidence>
<feature type="compositionally biased region" description="Acidic residues" evidence="1">
    <location>
        <begin position="1"/>
        <end position="11"/>
    </location>
</feature>
<feature type="compositionally biased region" description="Basic and acidic residues" evidence="1">
    <location>
        <begin position="172"/>
        <end position="194"/>
    </location>
</feature>
<dbReference type="WBParaSite" id="OFLC_0000637601-mRNA-1">
    <property type="protein sequence ID" value="OFLC_0000637601-mRNA-1"/>
    <property type="gene ID" value="OFLC_0000637601"/>
</dbReference>
<evidence type="ECO:0000313" key="3">
    <source>
        <dbReference type="Proteomes" id="UP000267606"/>
    </source>
</evidence>
<keyword evidence="3" id="KW-1185">Reference proteome</keyword>
<feature type="region of interest" description="Disordered" evidence="1">
    <location>
        <begin position="1"/>
        <end position="229"/>
    </location>
</feature>
<sequence>DVADDDDDLENVDERELLENDVDNQDPGQNDERNDSNNDNEDKLEDDDMENIMNDKLDENDDQSDDNVDDESQTEMTEKNDEEMQENLQDETNDAAAVDELNKNDDEVLKGGAGGMERGAVEEDTMEKDEISNSNVMDEKEENMKENDSTTEMKNEGRNGCGKSEDDDDDIRNERQENAKNDDKKLEKEKKLADDITDITMQEILPSEGEQKDEEGPEFGHINENNNNLREQIVIDKSSVEEARNSKGNRDQLKDLKNINAEVDEKMMEDDNSEDKQEVNENDIDIWNSNFQNSIIHSTTDFYHLVEQSVSTTNTSLDAEEVVSSSADAEERWNRISDSISVLAAELSENLRMIIEPTVASRFE</sequence>
<feature type="compositionally biased region" description="Acidic residues" evidence="1">
    <location>
        <begin position="58"/>
        <end position="73"/>
    </location>
</feature>
<proteinExistence type="predicted"/>
<evidence type="ECO:0000256" key="1">
    <source>
        <dbReference type="SAM" id="MobiDB-lite"/>
    </source>
</evidence>
<dbReference type="AlphaFoldDB" id="A0A183HFW5"/>
<protein>
    <submittedName>
        <fullName evidence="4">Midasin</fullName>
    </submittedName>
</protein>
<dbReference type="STRING" id="387005.A0A183HFW5"/>
<name>A0A183HFW5_9BILA</name>
<feature type="compositionally biased region" description="Acidic residues" evidence="1">
    <location>
        <begin position="38"/>
        <end position="50"/>
    </location>
</feature>
<reference evidence="4" key="1">
    <citation type="submission" date="2016-06" db="UniProtKB">
        <authorList>
            <consortium name="WormBaseParasite"/>
        </authorList>
    </citation>
    <scope>IDENTIFICATION</scope>
</reference>
<reference evidence="2 3" key="2">
    <citation type="submission" date="2018-11" db="EMBL/GenBank/DDBJ databases">
        <authorList>
            <consortium name="Pathogen Informatics"/>
        </authorList>
    </citation>
    <scope>NUCLEOTIDE SEQUENCE [LARGE SCALE GENOMIC DNA]</scope>
</reference>
<evidence type="ECO:0000313" key="4">
    <source>
        <dbReference type="WBParaSite" id="OFLC_0000637601-mRNA-1"/>
    </source>
</evidence>
<feature type="compositionally biased region" description="Basic and acidic residues" evidence="1">
    <location>
        <begin position="100"/>
        <end position="109"/>
    </location>
</feature>
<dbReference type="EMBL" id="UZAJ01006020">
    <property type="protein sequence ID" value="VDO46369.1"/>
    <property type="molecule type" value="Genomic_DNA"/>
</dbReference>
<organism evidence="4">
    <name type="scientific">Onchocerca flexuosa</name>
    <dbReference type="NCBI Taxonomy" id="387005"/>
    <lineage>
        <taxon>Eukaryota</taxon>
        <taxon>Metazoa</taxon>
        <taxon>Ecdysozoa</taxon>
        <taxon>Nematoda</taxon>
        <taxon>Chromadorea</taxon>
        <taxon>Rhabditida</taxon>
        <taxon>Spirurina</taxon>
        <taxon>Spiruromorpha</taxon>
        <taxon>Filarioidea</taxon>
        <taxon>Onchocercidae</taxon>
        <taxon>Onchocerca</taxon>
    </lineage>
</organism>
<accession>A0A183HFW5</accession>
<gene>
    <name evidence="2" type="ORF">OFLC_LOCUS6375</name>
</gene>